<dbReference type="AlphaFoldDB" id="A0A3D9INR6"/>
<dbReference type="InterPro" id="IPR051324">
    <property type="entry name" value="Stress/Tellurium_Resist"/>
</dbReference>
<sequence>MSLKIIKGQKADITKNTSISRVVVGMGWGASAGVDLDFSVFVLQANGKVRSDNDLIFYSNPTGAGGAIRIVGQEKKSYGSQTDQEQVSIDLRSVPQELERIPFTLTIYEGDARRQNFSLVKDAYLRIIDETTGNELLRYELGNQFPVETAIVVGELYRYNGEWKFNAVGSGYSGGLASLCGSFGIVVREEPPAASPPPVPPAPPKVEPAKPPVGQASPPSSPPPVSPVRLDKIELKKKGDVINLEKKAGSLGEILVNLNWNRKKTGGGFFKAASGIDLDLGCLFELKDGTKGGVQALGNAFGDFQRPPYVALDGDDRTGALEGGENLRINGAKVADIKRIVIFAFIYSGVANWSQADGVVTVKYPGGPDIVVRMDEYGSNKGLCAIAMIRNVNDQTFSVERLVQFFDDQQKLDVAYDWGLRWTRGSK</sequence>
<accession>A0A3D9INR6</accession>
<dbReference type="OrthoDB" id="179721at2"/>
<proteinExistence type="predicted"/>
<organism evidence="3 4">
    <name type="scientific">Cohnella phaseoli</name>
    <dbReference type="NCBI Taxonomy" id="456490"/>
    <lineage>
        <taxon>Bacteria</taxon>
        <taxon>Bacillati</taxon>
        <taxon>Bacillota</taxon>
        <taxon>Bacilli</taxon>
        <taxon>Bacillales</taxon>
        <taxon>Paenibacillaceae</taxon>
        <taxon>Cohnella</taxon>
    </lineage>
</organism>
<gene>
    <name evidence="3" type="ORF">DFP98_12688</name>
</gene>
<dbReference type="Proteomes" id="UP000256977">
    <property type="component" value="Unassembled WGS sequence"/>
</dbReference>
<dbReference type="CDD" id="cd06974">
    <property type="entry name" value="TerD_like"/>
    <property type="match status" value="2"/>
</dbReference>
<protein>
    <submittedName>
        <fullName evidence="3">Tellurite resistance protein TerA</fullName>
    </submittedName>
</protein>
<feature type="region of interest" description="Disordered" evidence="1">
    <location>
        <begin position="191"/>
        <end position="227"/>
    </location>
</feature>
<feature type="domain" description="TerD" evidence="2">
    <location>
        <begin position="1"/>
        <end position="183"/>
    </location>
</feature>
<dbReference type="EMBL" id="QRDZ01000026">
    <property type="protein sequence ID" value="RED63412.1"/>
    <property type="molecule type" value="Genomic_DNA"/>
</dbReference>
<evidence type="ECO:0000313" key="3">
    <source>
        <dbReference type="EMBL" id="RED63412.1"/>
    </source>
</evidence>
<dbReference type="RefSeq" id="WP_116063772.1">
    <property type="nucleotide sequence ID" value="NZ_QRDZ01000026.1"/>
</dbReference>
<dbReference type="PANTHER" id="PTHR32097">
    <property type="entry name" value="CAMP-BINDING PROTEIN 1-RELATED"/>
    <property type="match status" value="1"/>
</dbReference>
<dbReference type="PANTHER" id="PTHR32097:SF3">
    <property type="entry name" value="TELLURITE RESISTANCE PROTEIN"/>
    <property type="match status" value="1"/>
</dbReference>
<dbReference type="InterPro" id="IPR003325">
    <property type="entry name" value="TerD"/>
</dbReference>
<dbReference type="InterPro" id="IPR017115">
    <property type="entry name" value="Tellurite_resistance_TerA"/>
</dbReference>
<dbReference type="Pfam" id="PF02342">
    <property type="entry name" value="TerD"/>
    <property type="match status" value="1"/>
</dbReference>
<evidence type="ECO:0000313" key="4">
    <source>
        <dbReference type="Proteomes" id="UP000256977"/>
    </source>
</evidence>
<reference evidence="3 4" key="1">
    <citation type="submission" date="2018-07" db="EMBL/GenBank/DDBJ databases">
        <title>Genomic Encyclopedia of Type Strains, Phase III (KMG-III): the genomes of soil and plant-associated and newly described type strains.</title>
        <authorList>
            <person name="Whitman W."/>
        </authorList>
    </citation>
    <scope>NUCLEOTIDE SEQUENCE [LARGE SCALE GENOMIC DNA]</scope>
    <source>
        <strain evidence="3 4">CECT 7287</strain>
    </source>
</reference>
<feature type="compositionally biased region" description="Pro residues" evidence="1">
    <location>
        <begin position="193"/>
        <end position="211"/>
    </location>
</feature>
<comment type="caution">
    <text evidence="3">The sequence shown here is derived from an EMBL/GenBank/DDBJ whole genome shotgun (WGS) entry which is preliminary data.</text>
</comment>
<name>A0A3D9INR6_9BACL</name>
<evidence type="ECO:0000259" key="2">
    <source>
        <dbReference type="Pfam" id="PF02342"/>
    </source>
</evidence>
<dbReference type="PIRSF" id="PIRSF037118">
    <property type="entry name" value="Tellurite_resistance_TerA"/>
    <property type="match status" value="1"/>
</dbReference>
<dbReference type="Gene3D" id="2.60.60.30">
    <property type="entry name" value="sav2460 like domains"/>
    <property type="match status" value="2"/>
</dbReference>
<evidence type="ECO:0000256" key="1">
    <source>
        <dbReference type="SAM" id="MobiDB-lite"/>
    </source>
</evidence>
<keyword evidence="4" id="KW-1185">Reference proteome</keyword>